<dbReference type="Pfam" id="PF13920">
    <property type="entry name" value="zf-C3HC4_3"/>
    <property type="match status" value="1"/>
</dbReference>
<dbReference type="InterPro" id="IPR013083">
    <property type="entry name" value="Znf_RING/FYVE/PHD"/>
</dbReference>
<gene>
    <name evidence="12" type="ORF">P5673_016214</name>
</gene>
<dbReference type="GO" id="GO:0005164">
    <property type="term" value="F:tumor necrosis factor receptor binding"/>
    <property type="evidence" value="ECO:0007669"/>
    <property type="project" value="TreeGrafter"/>
</dbReference>
<name>A0AAD9V4R4_ACRCE</name>
<dbReference type="Gene3D" id="2.60.210.10">
    <property type="entry name" value="Apoptosis, Tumor Necrosis Factor Receptor Associated Protein 2, Chain A"/>
    <property type="match status" value="1"/>
</dbReference>
<feature type="coiled-coil region" evidence="8">
    <location>
        <begin position="272"/>
        <end position="313"/>
    </location>
</feature>
<dbReference type="InterPro" id="IPR002083">
    <property type="entry name" value="MATH/TRAF_dom"/>
</dbReference>
<evidence type="ECO:0000313" key="13">
    <source>
        <dbReference type="Proteomes" id="UP001249851"/>
    </source>
</evidence>
<feature type="domain" description="MATH" evidence="10">
    <location>
        <begin position="321"/>
        <end position="469"/>
    </location>
</feature>
<accession>A0AAD9V4R4</accession>
<dbReference type="InterPro" id="IPR001293">
    <property type="entry name" value="Znf_TRAF"/>
</dbReference>
<dbReference type="GO" id="GO:0007165">
    <property type="term" value="P:signal transduction"/>
    <property type="evidence" value="ECO:0007669"/>
    <property type="project" value="InterPro"/>
</dbReference>
<dbReference type="PROSITE" id="PS00518">
    <property type="entry name" value="ZF_RING_1"/>
    <property type="match status" value="1"/>
</dbReference>
<keyword evidence="2" id="KW-0963">Cytoplasm</keyword>
<dbReference type="GO" id="GO:0008270">
    <property type="term" value="F:zinc ion binding"/>
    <property type="evidence" value="ECO:0007669"/>
    <property type="project" value="UniProtKB-KW"/>
</dbReference>
<keyword evidence="3 7" id="KW-0479">Metal-binding</keyword>
<dbReference type="InterPro" id="IPR049342">
    <property type="entry name" value="TRAF1-6_MATH_dom"/>
</dbReference>
<evidence type="ECO:0000259" key="9">
    <source>
        <dbReference type="PROSITE" id="PS50089"/>
    </source>
</evidence>
<evidence type="ECO:0000256" key="1">
    <source>
        <dbReference type="ARBA" id="ARBA00004496"/>
    </source>
</evidence>
<evidence type="ECO:0000256" key="8">
    <source>
        <dbReference type="SAM" id="Coils"/>
    </source>
</evidence>
<dbReference type="EMBL" id="JARQWQ010000034">
    <property type="protein sequence ID" value="KAK2561077.1"/>
    <property type="molecule type" value="Genomic_DNA"/>
</dbReference>
<dbReference type="InterPro" id="IPR001841">
    <property type="entry name" value="Znf_RING"/>
</dbReference>
<comment type="caution">
    <text evidence="12">The sequence shown here is derived from an EMBL/GenBank/DDBJ whole genome shotgun (WGS) entry which is preliminary data.</text>
</comment>
<dbReference type="InterPro" id="IPR012227">
    <property type="entry name" value="TNF_rcpt-assoc_TRAF_met"/>
</dbReference>
<reference evidence="12" key="1">
    <citation type="journal article" date="2023" name="G3 (Bethesda)">
        <title>Whole genome assembly and annotation of the endangered Caribbean coral Acropora cervicornis.</title>
        <authorList>
            <person name="Selwyn J.D."/>
            <person name="Vollmer S.V."/>
        </authorList>
    </citation>
    <scope>NUCLEOTIDE SEQUENCE</scope>
    <source>
        <strain evidence="12">K2</strain>
    </source>
</reference>
<evidence type="ECO:0000256" key="5">
    <source>
        <dbReference type="ARBA" id="ARBA00022771"/>
    </source>
</evidence>
<evidence type="ECO:0000313" key="12">
    <source>
        <dbReference type="EMBL" id="KAK2561077.1"/>
    </source>
</evidence>
<evidence type="ECO:0000259" key="11">
    <source>
        <dbReference type="PROSITE" id="PS50145"/>
    </source>
</evidence>
<proteinExistence type="predicted"/>
<dbReference type="PROSITE" id="PS50145">
    <property type="entry name" value="ZF_TRAF"/>
    <property type="match status" value="1"/>
</dbReference>
<dbReference type="InterPro" id="IPR017907">
    <property type="entry name" value="Znf_RING_CS"/>
</dbReference>
<dbReference type="SMART" id="SM00061">
    <property type="entry name" value="MATH"/>
    <property type="match status" value="1"/>
</dbReference>
<evidence type="ECO:0000259" key="10">
    <source>
        <dbReference type="PROSITE" id="PS50144"/>
    </source>
</evidence>
<dbReference type="AlphaFoldDB" id="A0AAD9V4R4"/>
<dbReference type="PROSITE" id="PS50089">
    <property type="entry name" value="ZF_RING_2"/>
    <property type="match status" value="1"/>
</dbReference>
<evidence type="ECO:0000256" key="4">
    <source>
        <dbReference type="ARBA" id="ARBA00022737"/>
    </source>
</evidence>
<protein>
    <submittedName>
        <fullName evidence="12">TNF receptor-associated factor 4</fullName>
    </submittedName>
</protein>
<dbReference type="PROSITE" id="PS50144">
    <property type="entry name" value="MATH"/>
    <property type="match status" value="1"/>
</dbReference>
<reference evidence="12" key="2">
    <citation type="journal article" date="2023" name="Science">
        <title>Genomic signatures of disease resistance in endangered staghorn corals.</title>
        <authorList>
            <person name="Vollmer S.V."/>
            <person name="Selwyn J.D."/>
            <person name="Despard B.A."/>
            <person name="Roesel C.L."/>
        </authorList>
    </citation>
    <scope>NUCLEOTIDE SEQUENCE</scope>
    <source>
        <strain evidence="12">K2</strain>
    </source>
</reference>
<evidence type="ECO:0000256" key="2">
    <source>
        <dbReference type="ARBA" id="ARBA00022490"/>
    </source>
</evidence>
<keyword evidence="8" id="KW-0175">Coiled coil</keyword>
<dbReference type="InterPro" id="IPR008974">
    <property type="entry name" value="TRAF-like"/>
</dbReference>
<dbReference type="GO" id="GO:0042981">
    <property type="term" value="P:regulation of apoptotic process"/>
    <property type="evidence" value="ECO:0007669"/>
    <property type="project" value="InterPro"/>
</dbReference>
<evidence type="ECO:0000256" key="3">
    <source>
        <dbReference type="ARBA" id="ARBA00022723"/>
    </source>
</evidence>
<dbReference type="PIRSF" id="PIRSF015614">
    <property type="entry name" value="TRAF"/>
    <property type="match status" value="1"/>
</dbReference>
<keyword evidence="12" id="KW-0675">Receptor</keyword>
<dbReference type="Proteomes" id="UP001249851">
    <property type="component" value="Unassembled WGS sequence"/>
</dbReference>
<keyword evidence="6 7" id="KW-0862">Zinc</keyword>
<keyword evidence="13" id="KW-1185">Reference proteome</keyword>
<dbReference type="SUPFAM" id="SSF57850">
    <property type="entry name" value="RING/U-box"/>
    <property type="match status" value="1"/>
</dbReference>
<dbReference type="PANTHER" id="PTHR10131:SF94">
    <property type="entry name" value="TNF RECEPTOR-ASSOCIATED FACTOR 4"/>
    <property type="match status" value="1"/>
</dbReference>
<dbReference type="GO" id="GO:0005737">
    <property type="term" value="C:cytoplasm"/>
    <property type="evidence" value="ECO:0007669"/>
    <property type="project" value="UniProtKB-SubCell"/>
</dbReference>
<organism evidence="12 13">
    <name type="scientific">Acropora cervicornis</name>
    <name type="common">Staghorn coral</name>
    <dbReference type="NCBI Taxonomy" id="6130"/>
    <lineage>
        <taxon>Eukaryota</taxon>
        <taxon>Metazoa</taxon>
        <taxon>Cnidaria</taxon>
        <taxon>Anthozoa</taxon>
        <taxon>Hexacorallia</taxon>
        <taxon>Scleractinia</taxon>
        <taxon>Astrocoeniina</taxon>
        <taxon>Acroporidae</taxon>
        <taxon>Acropora</taxon>
    </lineage>
</organism>
<keyword evidence="5 7" id="KW-0863">Zinc-finger</keyword>
<dbReference type="Pfam" id="PF02176">
    <property type="entry name" value="zf-TRAF"/>
    <property type="match status" value="1"/>
</dbReference>
<dbReference type="GO" id="GO:0031625">
    <property type="term" value="F:ubiquitin protein ligase binding"/>
    <property type="evidence" value="ECO:0007669"/>
    <property type="project" value="TreeGrafter"/>
</dbReference>
<evidence type="ECO:0000256" key="7">
    <source>
        <dbReference type="PROSITE-ProRule" id="PRU00207"/>
    </source>
</evidence>
<feature type="domain" description="RING-type" evidence="9">
    <location>
        <begin position="28"/>
        <end position="72"/>
    </location>
</feature>
<dbReference type="CDD" id="cd00270">
    <property type="entry name" value="MATH_TRAF_C"/>
    <property type="match status" value="1"/>
</dbReference>
<feature type="domain" description="TRAF-type" evidence="11">
    <location>
        <begin position="114"/>
        <end position="148"/>
    </location>
</feature>
<dbReference type="Pfam" id="PF21355">
    <property type="entry name" value="TRAF-mep_MATH"/>
    <property type="match status" value="1"/>
</dbReference>
<dbReference type="PANTHER" id="PTHR10131">
    <property type="entry name" value="TNF RECEPTOR ASSOCIATED FACTOR"/>
    <property type="match status" value="1"/>
</dbReference>
<feature type="zinc finger region" description="TRAF-type" evidence="7">
    <location>
        <begin position="114"/>
        <end position="148"/>
    </location>
</feature>
<dbReference type="SUPFAM" id="SSF49599">
    <property type="entry name" value="TRAF domain-like"/>
    <property type="match status" value="2"/>
</dbReference>
<dbReference type="Gene3D" id="3.30.40.10">
    <property type="entry name" value="Zinc/RING finger domain, C3HC4 (zinc finger)"/>
    <property type="match status" value="1"/>
</dbReference>
<comment type="subcellular location">
    <subcellularLocation>
        <location evidence="1">Cytoplasm</location>
    </subcellularLocation>
</comment>
<keyword evidence="4" id="KW-0677">Repeat</keyword>
<sequence length="472" mass="54781">MASAIPKSPVPSGYEYDFLSLVDEDFICQICHLPLKQAILTRCGHRFCNECLNEYFRRLKNRKQNPECPCDREKIDTEKDIFPDKASQRKILSYKVKCPSDGCQWTGELRDVETHEESCIYKIIECTHYCCNIRLPRHSLDEHLETSCLWRILHNEACVMLPLTCACHEVIPRMLVSKYLFRIDQNEIFKKQNQSQLHALVNHGWLFSVCSLWSEVHLENSHCLMQNHKETECTLTLLPCPYLELGCTSKVERRNQKKHLLDQTSSHLSLACEKLLSLREEFNEQKAKLKKQMDDLKKENESLSLKLSAHEKETSKPKMETPVFVWKISGFSEMLRQAKQGRNSKIDSTPFYTSSYGYKLKVSVNPNGDGSGKNTHLSAFVIVMKGEYDGMLPWPFSQKVSFTLIDQQESLNERENIVMHFKSNTRLENFARPVSEENPGRGYARFVSHERLKSRRFIVDDTLFIQVDVGPL</sequence>
<dbReference type="SMART" id="SM00184">
    <property type="entry name" value="RING"/>
    <property type="match status" value="1"/>
</dbReference>
<dbReference type="GO" id="GO:0043122">
    <property type="term" value="P:regulation of canonical NF-kappaB signal transduction"/>
    <property type="evidence" value="ECO:0007669"/>
    <property type="project" value="TreeGrafter"/>
</dbReference>
<evidence type="ECO:0000256" key="6">
    <source>
        <dbReference type="ARBA" id="ARBA00022833"/>
    </source>
</evidence>